<dbReference type="InterPro" id="IPR029063">
    <property type="entry name" value="SAM-dependent_MTases_sf"/>
</dbReference>
<sequence length="190" mass="20511">MHTVKTTVVHGARPHFAHPARNVAALGIGPGMKIADFGSGSGAYVLAIAEALANSGHVYAVDVQGDLLRKVKREATKRSYGCVEVIWGDLEYAGATKISDEELDMVLISNLLFQINNKNAVLREARRVLKPAGRLVIIDWSDSFGGIGPQEVDVVTKESAESLARANGFELSREFPAGSHHYGLIFSKKI</sequence>
<dbReference type="EMBL" id="MFLD01000021">
    <property type="protein sequence ID" value="OGG60056.1"/>
    <property type="molecule type" value="Genomic_DNA"/>
</dbReference>
<name>A0A1F6DFA9_9BACT</name>
<proteinExistence type="predicted"/>
<dbReference type="Proteomes" id="UP000178042">
    <property type="component" value="Unassembled WGS sequence"/>
</dbReference>
<dbReference type="InterPro" id="IPR050508">
    <property type="entry name" value="Methyltransf_Superfamily"/>
</dbReference>
<evidence type="ECO:0000259" key="1">
    <source>
        <dbReference type="Pfam" id="PF13847"/>
    </source>
</evidence>
<dbReference type="PANTHER" id="PTHR42912">
    <property type="entry name" value="METHYLTRANSFERASE"/>
    <property type="match status" value="1"/>
</dbReference>
<evidence type="ECO:0000313" key="2">
    <source>
        <dbReference type="EMBL" id="OGG60056.1"/>
    </source>
</evidence>
<reference evidence="2 3" key="1">
    <citation type="journal article" date="2016" name="Nat. Commun.">
        <title>Thousands of microbial genomes shed light on interconnected biogeochemical processes in an aquifer system.</title>
        <authorList>
            <person name="Anantharaman K."/>
            <person name="Brown C.T."/>
            <person name="Hug L.A."/>
            <person name="Sharon I."/>
            <person name="Castelle C.J."/>
            <person name="Probst A.J."/>
            <person name="Thomas B.C."/>
            <person name="Singh A."/>
            <person name="Wilkins M.J."/>
            <person name="Karaoz U."/>
            <person name="Brodie E.L."/>
            <person name="Williams K.H."/>
            <person name="Hubbard S.S."/>
            <person name="Banfield J.F."/>
        </authorList>
    </citation>
    <scope>NUCLEOTIDE SEQUENCE [LARGE SCALE GENOMIC DNA]</scope>
</reference>
<dbReference type="Pfam" id="PF13847">
    <property type="entry name" value="Methyltransf_31"/>
    <property type="match status" value="1"/>
</dbReference>
<dbReference type="CDD" id="cd02440">
    <property type="entry name" value="AdoMet_MTases"/>
    <property type="match status" value="1"/>
</dbReference>
<dbReference type="InterPro" id="IPR025714">
    <property type="entry name" value="Methyltranfer_dom"/>
</dbReference>
<dbReference type="SUPFAM" id="SSF53335">
    <property type="entry name" value="S-adenosyl-L-methionine-dependent methyltransferases"/>
    <property type="match status" value="1"/>
</dbReference>
<accession>A0A1F6DFA9</accession>
<evidence type="ECO:0000313" key="3">
    <source>
        <dbReference type="Proteomes" id="UP000178042"/>
    </source>
</evidence>
<comment type="caution">
    <text evidence="2">The sequence shown here is derived from an EMBL/GenBank/DDBJ whole genome shotgun (WGS) entry which is preliminary data.</text>
</comment>
<gene>
    <name evidence="2" type="ORF">A3C86_03190</name>
</gene>
<dbReference type="AlphaFoldDB" id="A0A1F6DFA9"/>
<protein>
    <recommendedName>
        <fullName evidence="1">Methyltransferase domain-containing protein</fullName>
    </recommendedName>
</protein>
<organism evidence="2 3">
    <name type="scientific">Candidatus Kaiserbacteria bacterium RIFCSPHIGHO2_02_FULL_49_16</name>
    <dbReference type="NCBI Taxonomy" id="1798490"/>
    <lineage>
        <taxon>Bacteria</taxon>
        <taxon>Candidatus Kaiseribacteriota</taxon>
    </lineage>
</organism>
<dbReference type="PANTHER" id="PTHR42912:SF93">
    <property type="entry name" value="N6-ADENOSINE-METHYLTRANSFERASE TMT1A"/>
    <property type="match status" value="1"/>
</dbReference>
<dbReference type="Gene3D" id="3.40.50.150">
    <property type="entry name" value="Vaccinia Virus protein VP39"/>
    <property type="match status" value="1"/>
</dbReference>
<feature type="domain" description="Methyltransferase" evidence="1">
    <location>
        <begin position="30"/>
        <end position="141"/>
    </location>
</feature>
<dbReference type="GO" id="GO:0008168">
    <property type="term" value="F:methyltransferase activity"/>
    <property type="evidence" value="ECO:0007669"/>
    <property type="project" value="TreeGrafter"/>
</dbReference>